<reference evidence="3 4" key="1">
    <citation type="journal article" date="2020" name="Microorganisms">
        <title>Osmotic Adaptation and Compatible Solute Biosynthesis of Phototrophic Bacteria as Revealed from Genome Analyses.</title>
        <authorList>
            <person name="Imhoff J.F."/>
            <person name="Rahn T."/>
            <person name="Kunzel S."/>
            <person name="Keller A."/>
            <person name="Neulinger S.C."/>
        </authorList>
    </citation>
    <scope>NUCLEOTIDE SEQUENCE [LARGE SCALE GENOMIC DNA]</scope>
    <source>
        <strain evidence="3 4">DSM 6210</strain>
    </source>
</reference>
<accession>A0ABS1CPM8</accession>
<feature type="domain" description="DUF306" evidence="2">
    <location>
        <begin position="160"/>
        <end position="274"/>
    </location>
</feature>
<evidence type="ECO:0000313" key="3">
    <source>
        <dbReference type="EMBL" id="MBK1633807.1"/>
    </source>
</evidence>
<feature type="signal peptide" evidence="1">
    <location>
        <begin position="1"/>
        <end position="41"/>
    </location>
</feature>
<dbReference type="InterPro" id="IPR053147">
    <property type="entry name" value="Hsp_HslJ-like"/>
</dbReference>
<dbReference type="InterPro" id="IPR038670">
    <property type="entry name" value="HslJ-like_sf"/>
</dbReference>
<dbReference type="PANTHER" id="PTHR35535:SF1">
    <property type="entry name" value="HEAT SHOCK PROTEIN HSLJ"/>
    <property type="match status" value="1"/>
</dbReference>
<evidence type="ECO:0000313" key="4">
    <source>
        <dbReference type="Proteomes" id="UP000748752"/>
    </source>
</evidence>
<gene>
    <name evidence="3" type="ORF">CKO31_24340</name>
</gene>
<name>A0ABS1CPM8_9GAMM</name>
<proteinExistence type="predicted"/>
<dbReference type="Pfam" id="PF03724">
    <property type="entry name" value="META"/>
    <property type="match status" value="2"/>
</dbReference>
<dbReference type="Gene3D" id="2.40.128.270">
    <property type="match status" value="2"/>
</dbReference>
<organism evidence="3 4">
    <name type="scientific">Thiohalocapsa halophila</name>
    <dbReference type="NCBI Taxonomy" id="69359"/>
    <lineage>
        <taxon>Bacteria</taxon>
        <taxon>Pseudomonadati</taxon>
        <taxon>Pseudomonadota</taxon>
        <taxon>Gammaproteobacteria</taxon>
        <taxon>Chromatiales</taxon>
        <taxon>Chromatiaceae</taxon>
        <taxon>Thiohalocapsa</taxon>
    </lineage>
</organism>
<evidence type="ECO:0000256" key="1">
    <source>
        <dbReference type="SAM" id="SignalP"/>
    </source>
</evidence>
<keyword evidence="1" id="KW-0732">Signal</keyword>
<evidence type="ECO:0000259" key="2">
    <source>
        <dbReference type="Pfam" id="PF03724"/>
    </source>
</evidence>
<protein>
    <recommendedName>
        <fullName evidence="2">DUF306 domain-containing protein</fullName>
    </recommendedName>
</protein>
<dbReference type="InterPro" id="IPR005184">
    <property type="entry name" value="DUF306_Meta_HslJ"/>
</dbReference>
<dbReference type="EMBL" id="NRRV01000121">
    <property type="protein sequence ID" value="MBK1633807.1"/>
    <property type="molecule type" value="Genomic_DNA"/>
</dbReference>
<feature type="domain" description="DUF306" evidence="2">
    <location>
        <begin position="43"/>
        <end position="154"/>
    </location>
</feature>
<comment type="caution">
    <text evidence="3">The sequence shown here is derived from an EMBL/GenBank/DDBJ whole genome shotgun (WGS) entry which is preliminary data.</text>
</comment>
<feature type="chain" id="PRO_5047407145" description="DUF306 domain-containing protein" evidence="1">
    <location>
        <begin position="42"/>
        <end position="285"/>
    </location>
</feature>
<dbReference type="Proteomes" id="UP000748752">
    <property type="component" value="Unassembled WGS sequence"/>
</dbReference>
<dbReference type="PANTHER" id="PTHR35535">
    <property type="entry name" value="HEAT SHOCK PROTEIN HSLJ"/>
    <property type="match status" value="1"/>
</dbReference>
<keyword evidence="4" id="KW-1185">Reference proteome</keyword>
<sequence>MQAAARPQCHGDRPMTPLHRLLRNTVAALLLASGLPGTAWAAAGLEDRDWQLTQYWTDAGLTDAMEADRPAVLRFEDGRLGGSAGCNRLLGGYTVDGDELRISPNLASTMMACPPPLMDQEQAVTVALTQVAGFDVSDDGLVLTDADDATLLAFTELESTPLTGTTWSLTHYNNGKGAVTSVLPGSDFVLMLADDGRLSGRACNNYRGGFIAADGDFALEGPLAATKMLCPEPEGVNEQEAAYFAALERAAAYRIRGDELVLLDADGATQARFQAAEPAAASPGD</sequence>